<reference evidence="1 2" key="1">
    <citation type="submission" date="2015-11" db="EMBL/GenBank/DDBJ databases">
        <title>Genomic analysis of 38 Legionella species identifies large and diverse effector repertoires.</title>
        <authorList>
            <person name="Burstein D."/>
            <person name="Amaro F."/>
            <person name="Zusman T."/>
            <person name="Lifshitz Z."/>
            <person name="Cohen O."/>
            <person name="Gilbert J.A."/>
            <person name="Pupko T."/>
            <person name="Shuman H.A."/>
            <person name="Segal G."/>
        </authorList>
    </citation>
    <scope>NUCLEOTIDE SEQUENCE [LARGE SCALE GENOMIC DNA]</scope>
    <source>
        <strain evidence="1 2">Bercovier 4</strain>
    </source>
</reference>
<evidence type="ECO:0000313" key="1">
    <source>
        <dbReference type="EMBL" id="KTD19393.1"/>
    </source>
</evidence>
<dbReference type="PATRIC" id="fig|454.4.peg.2131"/>
<dbReference type="STRING" id="454.Lisr_1955"/>
<evidence type="ECO:0008006" key="3">
    <source>
        <dbReference type="Google" id="ProtNLM"/>
    </source>
</evidence>
<name>A0A0W0VH08_9GAMM</name>
<dbReference type="OrthoDB" id="1118734at2"/>
<protein>
    <recommendedName>
        <fullName evidence="3">DUF2490 domain-containing protein</fullName>
    </recommendedName>
</protein>
<dbReference type="InterPro" id="IPR019619">
    <property type="entry name" value="DUF2490"/>
</dbReference>
<dbReference type="EMBL" id="LNYH01000112">
    <property type="protein sequence ID" value="KTD19393.1"/>
    <property type="molecule type" value="Genomic_DNA"/>
</dbReference>
<evidence type="ECO:0000313" key="2">
    <source>
        <dbReference type="Proteomes" id="UP000054761"/>
    </source>
</evidence>
<organism evidence="1 2">
    <name type="scientific">Legionella israelensis</name>
    <dbReference type="NCBI Taxonomy" id="454"/>
    <lineage>
        <taxon>Bacteria</taxon>
        <taxon>Pseudomonadati</taxon>
        <taxon>Pseudomonadota</taxon>
        <taxon>Gammaproteobacteria</taxon>
        <taxon>Legionellales</taxon>
        <taxon>Legionellaceae</taxon>
        <taxon>Legionella</taxon>
    </lineage>
</organism>
<keyword evidence="2" id="KW-1185">Reference proteome</keyword>
<dbReference type="Pfam" id="PF10677">
    <property type="entry name" value="DUF2490"/>
    <property type="match status" value="1"/>
</dbReference>
<dbReference type="Proteomes" id="UP000054761">
    <property type="component" value="Unassembled WGS sequence"/>
</dbReference>
<proteinExistence type="predicted"/>
<sequence>MTIMLDHRQQIHLEYHKIFFIFLILLIFFISGISNSAETRLWTFASVNKKNNDFLYSLRTQTRFKNLSLQYNESVSHGEIGYLVAKHTILSQGLTWSYEKETTGSENILRLWQQLTVGSKYRLYDFYSRTRLEERRHLTFKSWNFKLRERVRVLLPLSDHLDIDGFDEILINLNNPVWVAPGAFDQNRSYIGILGKINQNVYIRVGYLNRYFFSADRTEHVIHLGVDFSY</sequence>
<accession>A0A0W0VH08</accession>
<comment type="caution">
    <text evidence="1">The sequence shown here is derived from an EMBL/GenBank/DDBJ whole genome shotgun (WGS) entry which is preliminary data.</text>
</comment>
<gene>
    <name evidence="1" type="ORF">Lisr_1955</name>
</gene>
<dbReference type="AlphaFoldDB" id="A0A0W0VH08"/>